<keyword evidence="2" id="KW-0812">Transmembrane</keyword>
<dbReference type="EMBL" id="CP047344">
    <property type="protein sequence ID" value="QIF92995.1"/>
    <property type="molecule type" value="Genomic_DNA"/>
</dbReference>
<evidence type="ECO:0000256" key="1">
    <source>
        <dbReference type="SAM" id="MobiDB-lite"/>
    </source>
</evidence>
<name>A0A6G6SEQ6_PROVU</name>
<keyword evidence="4" id="KW-1185">Reference proteome</keyword>
<dbReference type="AlphaFoldDB" id="A0A6G6SEQ6"/>
<feature type="region of interest" description="Disordered" evidence="1">
    <location>
        <begin position="239"/>
        <end position="274"/>
    </location>
</feature>
<feature type="compositionally biased region" description="Polar residues" evidence="1">
    <location>
        <begin position="257"/>
        <end position="274"/>
    </location>
</feature>
<keyword evidence="2" id="KW-1133">Transmembrane helix</keyword>
<gene>
    <name evidence="3" type="ORF">GTH24_03405</name>
</gene>
<evidence type="ECO:0000256" key="2">
    <source>
        <dbReference type="SAM" id="Phobius"/>
    </source>
</evidence>
<accession>A0A6G6SEQ6</accession>
<keyword evidence="2" id="KW-0472">Membrane</keyword>
<reference evidence="3 4" key="1">
    <citation type="submission" date="2020-01" db="EMBL/GenBank/DDBJ databases">
        <title>The genomic epidemiology of tigecycline resistance gene tet(X) variants in a swine farm in China.</title>
        <authorList>
            <person name="Peng K."/>
            <person name="Li R."/>
        </authorList>
    </citation>
    <scope>NUCLEOTIDE SEQUENCE [LARGE SCALE GENOMIC DNA]</scope>
    <source>
        <strain evidence="3 4">ZN3</strain>
    </source>
</reference>
<evidence type="ECO:0000313" key="4">
    <source>
        <dbReference type="Proteomes" id="UP000503287"/>
    </source>
</evidence>
<dbReference type="Proteomes" id="UP000503287">
    <property type="component" value="Chromosome"/>
</dbReference>
<evidence type="ECO:0000313" key="3">
    <source>
        <dbReference type="EMBL" id="QIF92995.1"/>
    </source>
</evidence>
<feature type="transmembrane region" description="Helical" evidence="2">
    <location>
        <begin position="40"/>
        <end position="58"/>
    </location>
</feature>
<protein>
    <submittedName>
        <fullName evidence="3">Uncharacterized protein</fullName>
    </submittedName>
</protein>
<sequence>MTTIISQNLAFVASDRLWTDNDDNPAPPPFKKFYVLEDSIIFYSGYVNAILAILAFYLGDDIGIDEEYAELIGILSIMDKDTCEFIEVDKLNGEVVHSQGATIQKDDNYLFYGAGSGSEYAMECYINNIQIIKNGGNNYDFSKHGDNLIKISMITASTKDTCSGNDFDSIKWIREDQILNQLNWLDTETIEQYNQKIIDLIRKNCGDKEELRELIIMMDDEQAREREELEREIKSIDSSLPHKHNPIKDQQIKGGSHMSNITQQKNRVATKTSGSNKGVVLDLASLKERIAKRKAQRA</sequence>
<dbReference type="OrthoDB" id="6465625at2"/>
<dbReference type="RefSeq" id="WP_115350473.1">
    <property type="nucleotide sequence ID" value="NZ_CP047344.1"/>
</dbReference>
<organism evidence="3 4">
    <name type="scientific">Proteus vulgaris</name>
    <dbReference type="NCBI Taxonomy" id="585"/>
    <lineage>
        <taxon>Bacteria</taxon>
        <taxon>Pseudomonadati</taxon>
        <taxon>Pseudomonadota</taxon>
        <taxon>Gammaproteobacteria</taxon>
        <taxon>Enterobacterales</taxon>
        <taxon>Morganellaceae</taxon>
        <taxon>Proteus</taxon>
    </lineage>
</organism>
<proteinExistence type="predicted"/>